<proteinExistence type="predicted"/>
<dbReference type="InterPro" id="IPR000757">
    <property type="entry name" value="Beta-glucanase-like"/>
</dbReference>
<dbReference type="Pfam" id="PF26113">
    <property type="entry name" value="GH16_XgeA"/>
    <property type="match status" value="1"/>
</dbReference>
<dbReference type="OrthoDB" id="192832at2759"/>
<keyword evidence="1" id="KW-0732">Signal</keyword>
<gene>
    <name evidence="3" type="ORF">BK809_0000390</name>
</gene>
<dbReference type="Proteomes" id="UP000190776">
    <property type="component" value="Unassembled WGS sequence"/>
</dbReference>
<evidence type="ECO:0000313" key="4">
    <source>
        <dbReference type="Proteomes" id="UP000190776"/>
    </source>
</evidence>
<dbReference type="AlphaFoldDB" id="A0A1S8BAL8"/>
<dbReference type="CDD" id="cd02181">
    <property type="entry name" value="GH16_fungal_Lam16A_glucanase"/>
    <property type="match status" value="1"/>
</dbReference>
<dbReference type="PANTHER" id="PTHR10963:SF24">
    <property type="entry name" value="GLYCOSIDASE C21B10.07-RELATED"/>
    <property type="match status" value="1"/>
</dbReference>
<dbReference type="PANTHER" id="PTHR10963">
    <property type="entry name" value="GLYCOSYL HYDROLASE-RELATED"/>
    <property type="match status" value="1"/>
</dbReference>
<dbReference type="STRING" id="420778.A0A1S8BAL8"/>
<feature type="chain" id="PRO_5012097045" evidence="1">
    <location>
        <begin position="33"/>
        <end position="380"/>
    </location>
</feature>
<evidence type="ECO:0000259" key="2">
    <source>
        <dbReference type="PROSITE" id="PS51762"/>
    </source>
</evidence>
<dbReference type="InterPro" id="IPR013320">
    <property type="entry name" value="ConA-like_dom_sf"/>
</dbReference>
<protein>
    <submittedName>
        <fullName evidence="3">Putative endo-1,3(4)-beta-glucanase</fullName>
    </submittedName>
</protein>
<dbReference type="EMBL" id="MSZU01000095">
    <property type="protein sequence ID" value="OMP84383.1"/>
    <property type="molecule type" value="Genomic_DNA"/>
</dbReference>
<evidence type="ECO:0000256" key="1">
    <source>
        <dbReference type="SAM" id="SignalP"/>
    </source>
</evidence>
<sequence>MKHLQLIMLPLLAPQRLAALLSLFLFLALAHASTQFSAALADLPTLKIETTGSKITYTRDAFWAGADFFSHFDFKTSSDYMSSNIGAADPTHGFVNYVDETTARNTNLVDITAAGNPRWGVDTTSTYKPGQDWGRPSVRLESKQTWTHGLFIFDIAHMPGAACGIWPALWTLGAGEWPAGGEVDVLENIHLAATNQMVVHTGENCSLSTPRRAALAGLEGNCAGSEGCRVRATTADSYGDAFNANAGGVYAVQWTSAAIKIWFFPRDRVESEVGEWLRDLDAGTALDIARLGLPQAAFAGGRGCNVDEHFVEHRLIFDTTFCGDWAGNSWPSKCPSVAGKKKKESCEIYVGAHPEAFEEAYWEINSVAVFKESEVVGMPV</sequence>
<dbReference type="InterPro" id="IPR050546">
    <property type="entry name" value="Glycosyl_Hydrlase_16"/>
</dbReference>
<comment type="caution">
    <text evidence="3">The sequence shown here is derived from an EMBL/GenBank/DDBJ whole genome shotgun (WGS) entry which is preliminary data.</text>
</comment>
<dbReference type="SUPFAM" id="SSF49899">
    <property type="entry name" value="Concanavalin A-like lectins/glucanases"/>
    <property type="match status" value="1"/>
</dbReference>
<organism evidence="3 4">
    <name type="scientific">Diplodia seriata</name>
    <dbReference type="NCBI Taxonomy" id="420778"/>
    <lineage>
        <taxon>Eukaryota</taxon>
        <taxon>Fungi</taxon>
        <taxon>Dikarya</taxon>
        <taxon>Ascomycota</taxon>
        <taxon>Pezizomycotina</taxon>
        <taxon>Dothideomycetes</taxon>
        <taxon>Dothideomycetes incertae sedis</taxon>
        <taxon>Botryosphaeriales</taxon>
        <taxon>Botryosphaeriaceae</taxon>
        <taxon>Diplodia</taxon>
    </lineage>
</organism>
<accession>A0A1S8BAL8</accession>
<reference evidence="3 4" key="1">
    <citation type="submission" date="2017-01" db="EMBL/GenBank/DDBJ databases">
        <title>Draft genome sequence of Diplodia seriata F98.1, a fungal species involved in grapevine trunk diseases.</title>
        <authorList>
            <person name="Robert-Siegwald G."/>
            <person name="Vallet J."/>
            <person name="Abou-Mansour E."/>
            <person name="Xu J."/>
            <person name="Rey P."/>
            <person name="Bertsch C."/>
            <person name="Rego C."/>
            <person name="Larignon P."/>
            <person name="Fontaine F."/>
            <person name="Lebrun M.-H."/>
        </authorList>
    </citation>
    <scope>NUCLEOTIDE SEQUENCE [LARGE SCALE GENOMIC DNA]</scope>
    <source>
        <strain evidence="3 4">F98.1</strain>
    </source>
</reference>
<name>A0A1S8BAL8_9PEZI</name>
<dbReference type="GO" id="GO:0004553">
    <property type="term" value="F:hydrolase activity, hydrolyzing O-glycosyl compounds"/>
    <property type="evidence" value="ECO:0007669"/>
    <property type="project" value="InterPro"/>
</dbReference>
<dbReference type="PROSITE" id="PS51762">
    <property type="entry name" value="GH16_2"/>
    <property type="match status" value="1"/>
</dbReference>
<feature type="signal peptide" evidence="1">
    <location>
        <begin position="1"/>
        <end position="32"/>
    </location>
</feature>
<dbReference type="Gene3D" id="2.60.120.200">
    <property type="match status" value="1"/>
</dbReference>
<feature type="domain" description="GH16" evidence="2">
    <location>
        <begin position="41"/>
        <end position="334"/>
    </location>
</feature>
<dbReference type="GO" id="GO:0009251">
    <property type="term" value="P:glucan catabolic process"/>
    <property type="evidence" value="ECO:0007669"/>
    <property type="project" value="TreeGrafter"/>
</dbReference>
<evidence type="ECO:0000313" key="3">
    <source>
        <dbReference type="EMBL" id="OMP84383.1"/>
    </source>
</evidence>